<dbReference type="SUPFAM" id="SSF47384">
    <property type="entry name" value="Homodimeric domain of signal transducing histidine kinase"/>
    <property type="match status" value="1"/>
</dbReference>
<dbReference type="Proteomes" id="UP000521676">
    <property type="component" value="Unassembled WGS sequence"/>
</dbReference>
<dbReference type="GO" id="GO:0005524">
    <property type="term" value="F:ATP binding"/>
    <property type="evidence" value="ECO:0007669"/>
    <property type="project" value="UniProtKB-KW"/>
</dbReference>
<dbReference type="PROSITE" id="PS50109">
    <property type="entry name" value="HIS_KIN"/>
    <property type="match status" value="1"/>
</dbReference>
<evidence type="ECO:0000313" key="15">
    <source>
        <dbReference type="Proteomes" id="UP001431572"/>
    </source>
</evidence>
<dbReference type="SMART" id="SM00065">
    <property type="entry name" value="GAF"/>
    <property type="match status" value="1"/>
</dbReference>
<dbReference type="InterPro" id="IPR011006">
    <property type="entry name" value="CheY-like_superfamily"/>
</dbReference>
<evidence type="ECO:0000256" key="8">
    <source>
        <dbReference type="ARBA" id="ARBA00023012"/>
    </source>
</evidence>
<dbReference type="SUPFAM" id="SSF55781">
    <property type="entry name" value="GAF domain-like"/>
    <property type="match status" value="1"/>
</dbReference>
<dbReference type="InterPro" id="IPR036890">
    <property type="entry name" value="HATPase_C_sf"/>
</dbReference>
<dbReference type="SUPFAM" id="SSF52172">
    <property type="entry name" value="CheY-like"/>
    <property type="match status" value="1"/>
</dbReference>
<dbReference type="InterPro" id="IPR003018">
    <property type="entry name" value="GAF"/>
</dbReference>
<protein>
    <recommendedName>
        <fullName evidence="2">histidine kinase</fullName>
        <ecNumber evidence="2">2.7.13.3</ecNumber>
    </recommendedName>
</protein>
<sequence>MLKELPDKSGQNDLLDRLSDLAQQSANIFDEQELAELYQLVIEDTVRFIDIETVLLSFIQVNPFTAEEIMVVKAASTSAKNVIGDTFKRGERLSGRAWQQEGMIAMTGADYDKQVGDALKPDRTLSAVAAIPIFCNKQVVGILNVLTFKPGRVFNDSDLFLLQSFAYYIGIAYKNALAFRREKQRVAELTEIQISRSYEQKLVQIVLEQMADALLVVDQEEKIIQTNPATGTLFRVPWKSMVETNLAELRCYLKYKDGTPITPDNCLVRRALSKGETIASEDILYQAELEQLTLNINVAPIRQPDGLISGAVITLRDVTTQRHNQEFDSHQERLRALGQLAGGVAHDLNNLLSGIMGAADIIRTETKNILIEHPRIGEALKLIQQVGSDGAEMVRRIQTYSRTTQKGDDEVVSLDTSVYEALKLTESRWKAEAAMRGIAISIESTVPTDLKVKGNSTELRELFTNLILNAVDALGKKEGQISIVGSRVNPDTIKIEFSDDGCGIPSHLQNRIFEPFFTTKGNSGTGLGLAIVRNIVERMEGSIQIQSIADHGTTFSILLPSAKIAFVEPLEPLESVVAPVENLNRSFRIVAIDDEPILGHILGRMLESMGHAARTFSDPRQAIQVFKDNPDDFDVVITDLGMPKITGWEVAQAIKAVRPKTPVIVVTGWYLDDTPEKLQEKGADAVIIKPYTSQHLQDTLRKIQKRFS</sequence>
<evidence type="ECO:0000313" key="12">
    <source>
        <dbReference type="EMBL" id="NWJ47391.1"/>
    </source>
</evidence>
<evidence type="ECO:0000313" key="14">
    <source>
        <dbReference type="Proteomes" id="UP000521676"/>
    </source>
</evidence>
<evidence type="ECO:0000256" key="5">
    <source>
        <dbReference type="ARBA" id="ARBA00022741"/>
    </source>
</evidence>
<dbReference type="InterPro" id="IPR036097">
    <property type="entry name" value="HisK_dim/P_sf"/>
</dbReference>
<dbReference type="Pfam" id="PF08448">
    <property type="entry name" value="PAS_4"/>
    <property type="match status" value="1"/>
</dbReference>
<dbReference type="AlphaFoldDB" id="A0A8T7M5K6"/>
<dbReference type="InterPro" id="IPR003661">
    <property type="entry name" value="HisK_dim/P_dom"/>
</dbReference>
<accession>A0A8T7M5K6</accession>
<evidence type="ECO:0000313" key="13">
    <source>
        <dbReference type="EMBL" id="WJW69303.1"/>
    </source>
</evidence>
<dbReference type="PROSITE" id="PS50110">
    <property type="entry name" value="RESPONSE_REGULATORY"/>
    <property type="match status" value="1"/>
</dbReference>
<dbReference type="SMART" id="SM00388">
    <property type="entry name" value="HisKA"/>
    <property type="match status" value="1"/>
</dbReference>
<dbReference type="PANTHER" id="PTHR43065">
    <property type="entry name" value="SENSOR HISTIDINE KINASE"/>
    <property type="match status" value="1"/>
</dbReference>
<evidence type="ECO:0000256" key="4">
    <source>
        <dbReference type="ARBA" id="ARBA00022679"/>
    </source>
</evidence>
<evidence type="ECO:0000256" key="2">
    <source>
        <dbReference type="ARBA" id="ARBA00012438"/>
    </source>
</evidence>
<dbReference type="InterPro" id="IPR013656">
    <property type="entry name" value="PAS_4"/>
</dbReference>
<dbReference type="CDD" id="cd00156">
    <property type="entry name" value="REC"/>
    <property type="match status" value="1"/>
</dbReference>
<evidence type="ECO:0000256" key="7">
    <source>
        <dbReference type="ARBA" id="ARBA00022840"/>
    </source>
</evidence>
<dbReference type="CDD" id="cd00075">
    <property type="entry name" value="HATPase"/>
    <property type="match status" value="1"/>
</dbReference>
<dbReference type="SUPFAM" id="SSF55785">
    <property type="entry name" value="PYP-like sensor domain (PAS domain)"/>
    <property type="match status" value="1"/>
</dbReference>
<dbReference type="PANTHER" id="PTHR43065:SF10">
    <property type="entry name" value="PEROXIDE STRESS-ACTIVATED HISTIDINE KINASE MAK3"/>
    <property type="match status" value="1"/>
</dbReference>
<dbReference type="Gene3D" id="3.30.450.20">
    <property type="entry name" value="PAS domain"/>
    <property type="match status" value="1"/>
</dbReference>
<reference evidence="12 14" key="1">
    <citation type="submission" date="2020-06" db="EMBL/GenBank/DDBJ databases">
        <title>Anoxygenic phototrophic Chloroflexota member uses a Type I reaction center.</title>
        <authorList>
            <person name="Tsuji J.M."/>
            <person name="Shaw N.A."/>
            <person name="Nagashima S."/>
            <person name="Venkiteswaran J."/>
            <person name="Schiff S.L."/>
            <person name="Hanada S."/>
            <person name="Tank M."/>
            <person name="Neufeld J.D."/>
        </authorList>
    </citation>
    <scope>NUCLEOTIDE SEQUENCE [LARGE SCALE GENOMIC DNA]</scope>
    <source>
        <strain evidence="12">L227-S17</strain>
    </source>
</reference>
<dbReference type="InterPro" id="IPR003594">
    <property type="entry name" value="HATPase_dom"/>
</dbReference>
<dbReference type="PRINTS" id="PR00344">
    <property type="entry name" value="BCTRLSENSOR"/>
</dbReference>
<name>A0A8T7M5K6_9CHLR</name>
<dbReference type="InterPro" id="IPR029016">
    <property type="entry name" value="GAF-like_dom_sf"/>
</dbReference>
<feature type="modified residue" description="4-aspartylphosphate" evidence="9">
    <location>
        <position position="639"/>
    </location>
</feature>
<dbReference type="SMART" id="SM00387">
    <property type="entry name" value="HATPase_c"/>
    <property type="match status" value="1"/>
</dbReference>
<proteinExistence type="predicted"/>
<dbReference type="RefSeq" id="WP_341471192.1">
    <property type="nucleotide sequence ID" value="NZ_CP128400.1"/>
</dbReference>
<dbReference type="InterPro" id="IPR004358">
    <property type="entry name" value="Sig_transdc_His_kin-like_C"/>
</dbReference>
<keyword evidence="4" id="KW-0808">Transferase</keyword>
<dbReference type="InterPro" id="IPR005467">
    <property type="entry name" value="His_kinase_dom"/>
</dbReference>
<dbReference type="CDD" id="cd00082">
    <property type="entry name" value="HisKA"/>
    <property type="match status" value="1"/>
</dbReference>
<dbReference type="Proteomes" id="UP001431572">
    <property type="component" value="Chromosome 2"/>
</dbReference>
<dbReference type="SMART" id="SM00448">
    <property type="entry name" value="REC"/>
    <property type="match status" value="1"/>
</dbReference>
<keyword evidence="8" id="KW-0902">Two-component regulatory system</keyword>
<evidence type="ECO:0000256" key="9">
    <source>
        <dbReference type="PROSITE-ProRule" id="PRU00169"/>
    </source>
</evidence>
<dbReference type="Gene3D" id="3.40.50.2300">
    <property type="match status" value="1"/>
</dbReference>
<keyword evidence="5" id="KW-0547">Nucleotide-binding</keyword>
<keyword evidence="6" id="KW-0418">Kinase</keyword>
<dbReference type="Pfam" id="PF00072">
    <property type="entry name" value="Response_reg"/>
    <property type="match status" value="1"/>
</dbReference>
<dbReference type="EMBL" id="CP128400">
    <property type="protein sequence ID" value="WJW69303.1"/>
    <property type="molecule type" value="Genomic_DNA"/>
</dbReference>
<dbReference type="GO" id="GO:0000155">
    <property type="term" value="F:phosphorelay sensor kinase activity"/>
    <property type="evidence" value="ECO:0007669"/>
    <property type="project" value="InterPro"/>
</dbReference>
<keyword evidence="3 9" id="KW-0597">Phosphoprotein</keyword>
<organism evidence="12 14">
    <name type="scientific">Candidatus Chlorohelix allophototropha</name>
    <dbReference type="NCBI Taxonomy" id="3003348"/>
    <lineage>
        <taxon>Bacteria</taxon>
        <taxon>Bacillati</taxon>
        <taxon>Chloroflexota</taxon>
        <taxon>Chloroflexia</taxon>
        <taxon>Candidatus Chloroheliales</taxon>
        <taxon>Candidatus Chloroheliaceae</taxon>
        <taxon>Candidatus Chlorohelix</taxon>
    </lineage>
</organism>
<feature type="domain" description="Histidine kinase" evidence="10">
    <location>
        <begin position="343"/>
        <end position="563"/>
    </location>
</feature>
<dbReference type="Gene3D" id="3.30.450.40">
    <property type="match status" value="1"/>
</dbReference>
<dbReference type="Pfam" id="PF13185">
    <property type="entry name" value="GAF_2"/>
    <property type="match status" value="1"/>
</dbReference>
<gene>
    <name evidence="12" type="ORF">HXX08_16150</name>
    <name evidence="13" type="ORF">OZ401_002911</name>
</gene>
<dbReference type="InterPro" id="IPR035965">
    <property type="entry name" value="PAS-like_dom_sf"/>
</dbReference>
<dbReference type="Gene3D" id="3.30.565.10">
    <property type="entry name" value="Histidine kinase-like ATPase, C-terminal domain"/>
    <property type="match status" value="1"/>
</dbReference>
<evidence type="ECO:0000256" key="6">
    <source>
        <dbReference type="ARBA" id="ARBA00022777"/>
    </source>
</evidence>
<keyword evidence="7 13" id="KW-0067">ATP-binding</keyword>
<dbReference type="Pfam" id="PF02518">
    <property type="entry name" value="HATPase_c"/>
    <property type="match status" value="1"/>
</dbReference>
<evidence type="ECO:0000256" key="1">
    <source>
        <dbReference type="ARBA" id="ARBA00000085"/>
    </source>
</evidence>
<dbReference type="EC" id="2.7.13.3" evidence="2"/>
<comment type="catalytic activity">
    <reaction evidence="1">
        <text>ATP + protein L-histidine = ADP + protein N-phospho-L-histidine.</text>
        <dbReference type="EC" id="2.7.13.3"/>
    </reaction>
</comment>
<feature type="domain" description="Response regulatory" evidence="11">
    <location>
        <begin position="588"/>
        <end position="704"/>
    </location>
</feature>
<dbReference type="InterPro" id="IPR001789">
    <property type="entry name" value="Sig_transdc_resp-reg_receiver"/>
</dbReference>
<dbReference type="SUPFAM" id="SSF55874">
    <property type="entry name" value="ATPase domain of HSP90 chaperone/DNA topoisomerase II/histidine kinase"/>
    <property type="match status" value="1"/>
</dbReference>
<evidence type="ECO:0000259" key="11">
    <source>
        <dbReference type="PROSITE" id="PS50110"/>
    </source>
</evidence>
<evidence type="ECO:0000256" key="3">
    <source>
        <dbReference type="ARBA" id="ARBA00022553"/>
    </source>
</evidence>
<dbReference type="EMBL" id="JACATZ010000003">
    <property type="protein sequence ID" value="NWJ47391.1"/>
    <property type="molecule type" value="Genomic_DNA"/>
</dbReference>
<dbReference type="Gene3D" id="1.10.287.130">
    <property type="match status" value="1"/>
</dbReference>
<reference evidence="13" key="2">
    <citation type="journal article" date="2024" name="Nature">
        <title>Anoxygenic phototroph of the Chloroflexota uses a type I reaction centre.</title>
        <authorList>
            <person name="Tsuji J.M."/>
            <person name="Shaw N.A."/>
            <person name="Nagashima S."/>
            <person name="Venkiteswaran J.J."/>
            <person name="Schiff S.L."/>
            <person name="Watanabe T."/>
            <person name="Fukui M."/>
            <person name="Hanada S."/>
            <person name="Tank M."/>
            <person name="Neufeld J.D."/>
        </authorList>
    </citation>
    <scope>NUCLEOTIDE SEQUENCE</scope>
    <source>
        <strain evidence="13">L227-S17</strain>
    </source>
</reference>
<keyword evidence="15" id="KW-1185">Reference proteome</keyword>
<evidence type="ECO:0000259" key="10">
    <source>
        <dbReference type="PROSITE" id="PS50109"/>
    </source>
</evidence>